<keyword evidence="6" id="KW-1133">Transmembrane helix</keyword>
<dbReference type="Pfam" id="PF07653">
    <property type="entry name" value="SH3_2"/>
    <property type="match status" value="1"/>
</dbReference>
<evidence type="ECO:0000256" key="18">
    <source>
        <dbReference type="SAM" id="SignalP"/>
    </source>
</evidence>
<evidence type="ECO:0000313" key="20">
    <source>
        <dbReference type="Proteomes" id="UP001652622"/>
    </source>
</evidence>
<evidence type="ECO:0000256" key="17">
    <source>
        <dbReference type="SAM" id="MobiDB-lite"/>
    </source>
</evidence>
<keyword evidence="5" id="KW-0256">Endoplasmic reticulum</keyword>
<dbReference type="GO" id="GO:0006888">
    <property type="term" value="P:endoplasmic reticulum to Golgi vesicle-mediated transport"/>
    <property type="evidence" value="ECO:0007669"/>
    <property type="project" value="TreeGrafter"/>
</dbReference>
<feature type="region of interest" description="Disordered" evidence="17">
    <location>
        <begin position="1724"/>
        <end position="1744"/>
    </location>
</feature>
<feature type="coiled-coil region" evidence="16">
    <location>
        <begin position="524"/>
        <end position="551"/>
    </location>
</feature>
<keyword evidence="9" id="KW-0325">Glycoprotein</keyword>
<keyword evidence="7 16" id="KW-0175">Coiled coil</keyword>
<feature type="region of interest" description="Disordered" evidence="17">
    <location>
        <begin position="2203"/>
        <end position="2257"/>
    </location>
</feature>
<dbReference type="FunFam" id="2.30.30.40:FF:000142">
    <property type="entry name" value="melanoma inhibitory activity protein 2 isoform X2"/>
    <property type="match status" value="1"/>
</dbReference>
<feature type="compositionally biased region" description="Polar residues" evidence="17">
    <location>
        <begin position="450"/>
        <end position="482"/>
    </location>
</feature>
<feature type="region of interest" description="Disordered" evidence="17">
    <location>
        <begin position="286"/>
        <end position="320"/>
    </location>
</feature>
<proteinExistence type="inferred from homology"/>
<feature type="region of interest" description="Disordered" evidence="17">
    <location>
        <begin position="2090"/>
        <end position="2110"/>
    </location>
</feature>
<dbReference type="GO" id="GO:0005789">
    <property type="term" value="C:endoplasmic reticulum membrane"/>
    <property type="evidence" value="ECO:0007669"/>
    <property type="project" value="UniProtKB-SubCell"/>
</dbReference>
<dbReference type="Proteomes" id="UP001652622">
    <property type="component" value="Unplaced"/>
</dbReference>
<dbReference type="SUPFAM" id="SSF50044">
    <property type="entry name" value="SH3-domain"/>
    <property type="match status" value="1"/>
</dbReference>
<dbReference type="GO" id="GO:0009306">
    <property type="term" value="P:protein secretion"/>
    <property type="evidence" value="ECO:0007669"/>
    <property type="project" value="TreeGrafter"/>
</dbReference>
<dbReference type="InParanoid" id="A0A6P9BVF1"/>
<evidence type="ECO:0000256" key="3">
    <source>
        <dbReference type="ARBA" id="ARBA00022692"/>
    </source>
</evidence>
<feature type="coiled-coil region" evidence="16">
    <location>
        <begin position="1563"/>
        <end position="1709"/>
    </location>
</feature>
<feature type="region of interest" description="Disordered" evidence="17">
    <location>
        <begin position="1952"/>
        <end position="2043"/>
    </location>
</feature>
<dbReference type="OMA" id="ANTCEKH"/>
<keyword evidence="2 15" id="KW-0728">SH3 domain</keyword>
<evidence type="ECO:0000256" key="15">
    <source>
        <dbReference type="PROSITE-ProRule" id="PRU00192"/>
    </source>
</evidence>
<dbReference type="PROSITE" id="PS50002">
    <property type="entry name" value="SH3"/>
    <property type="match status" value="1"/>
</dbReference>
<keyword evidence="8" id="KW-0472">Membrane</keyword>
<evidence type="ECO:0000256" key="4">
    <source>
        <dbReference type="ARBA" id="ARBA00022729"/>
    </source>
</evidence>
<evidence type="ECO:0000259" key="19">
    <source>
        <dbReference type="PROSITE" id="PS50002"/>
    </source>
</evidence>
<feature type="region of interest" description="Disordered" evidence="17">
    <location>
        <begin position="167"/>
        <end position="198"/>
    </location>
</feature>
<dbReference type="CTD" id="4253"/>
<dbReference type="GO" id="GO:0035459">
    <property type="term" value="P:vesicle cargo loading"/>
    <property type="evidence" value="ECO:0007669"/>
    <property type="project" value="TreeGrafter"/>
</dbReference>
<comment type="function">
    <text evidence="10">Plays a role in the transport of cargos that are too large to fit into COPII-coated vesicles and require specific mechanisms to be incorporated into membrane-bound carriers and exported from the endoplasmic reticulum. Plays a role in the secretion of lipoproteins, pre-chylomicrons and pre-VLDLs, by participating in their export from the endoplasmic reticulum. Thereby, may play a role in cholesterol and triglyceride homeostasis. Required for collagen VII (COL7A1) secretion by loading COL7A1 into transport carriers and recruiting PREB/SEC12 at the endoplasmic reticulum exit sites.</text>
</comment>
<evidence type="ECO:0000256" key="12">
    <source>
        <dbReference type="ARBA" id="ARBA00063217"/>
    </source>
</evidence>
<feature type="chain" id="PRO_5028304964" description="Melanoma inhibitory activity protein 2" evidence="18">
    <location>
        <begin position="23"/>
        <end position="2257"/>
    </location>
</feature>
<feature type="compositionally biased region" description="Polar residues" evidence="17">
    <location>
        <begin position="2237"/>
        <end position="2257"/>
    </location>
</feature>
<evidence type="ECO:0000256" key="14">
    <source>
        <dbReference type="ARBA" id="ARBA00078803"/>
    </source>
</evidence>
<protein>
    <recommendedName>
        <fullName evidence="13">Melanoma inhibitory activity protein 2</fullName>
    </recommendedName>
    <alternativeName>
        <fullName evidence="14">CTAGE family member 5 ER export factor</fullName>
    </alternativeName>
</protein>
<evidence type="ECO:0000256" key="6">
    <source>
        <dbReference type="ARBA" id="ARBA00022989"/>
    </source>
</evidence>
<dbReference type="InterPro" id="IPR036028">
    <property type="entry name" value="SH3-like_dom_sf"/>
</dbReference>
<dbReference type="InterPro" id="IPR051500">
    <property type="entry name" value="cTAGE_MIA/OTOR"/>
</dbReference>
<accession>A0A6P9BVF1</accession>
<sequence>MLKILDISLTLLILSLSTNTKSTKVLSAQKKCGDSECETTMSRVLAIKDYTGPDCRYLSFKNGEEIMVYFKLSREREDLWAGSKGKDFGYFPMDAVQTEEAFVTEEIEVPTKETDFLCLDGEEYVFENEDSIFNRPAEENEHDVSLYTDGKDSDFNMSEDEIMKLPDTSIPKEYSSHSKTDQDDSSQQEDPIGQALNPVPTQSIWTVFGITGWLGLGGEEHKEAFGKSSEISEQITFRHRKIAIADNADIQEQPKESKMEPRSWFQSSLTDLLHFGNEKSGHDPLYKDGDLDLHSSSNTASNSGHHGRTAASKARIEKHSDNELSESNWFGLKLNDILTFGYAQKDKEQPANGKIDQNEDPLPSNIKLVPVEDGLREAAVEQMLYEEQSKYVKKNIEQTLESVVDEEKEKYHEEMTSPDITDPEVPLGNECPDFMNTEAAAFSTELAENLKSSSTEQDSISGNQINENTPNSERTKSQSDSVIHSEIQYSEAEELQCISSFSHYKDLFSFQNFPDKTINSLQEIKRTKVKNSQSKNSVESLQKNKELEKKNMLHQKTANLKEISFNKEIFLLSSTMQNNAGSTNVTKEARLLSETIFPSSEKHFSEYIIEPLFQDKKTCDKNFDKPHKTSELQLSLQRSTKQYKYVKRVSSSRKQYINKFKHLNLKGLDESTPVICYTDVMKKTEISEPLVCLYSQKYDIQEDVIVSHKENEFVEVKNVASMLPGTMKFFPLLLQNKSITKEIMNQFSQKRAKVEINVPKQILQLTIDTQQESKRMQTTEKYPNNLKQQRLSPFITGQELLPCEKEFYGLVKHNLNFVTYSMEKKYFQDPQMQIGERSNEVNSSERIEDYYDSAQSCDVSSVPKTIENYAPQEQTISHYPDSHTFSKKSMHLLHMYESLIYSKEGKKELKSEQKILASHVDQSDREKSIITGIRPDRKHINQVEYTTKTYLTPNLENEEFKILTQRKKKDGILNIGDTEPEFQQETVPLMSSVPVVSQKKTKRSLNIDYNNLLLKKHGLIDTFASEDLVQRLDIQREDSKSDLSINPSKFSSDELSNHLESINHIMDRTPRYTKGNLNTHHLVVDPDNEMFTQDKTVCFKNLNYVDKLFIYGHEKVKPEKGQEDKKSEKNILHRNKNGRNVGQSVISNIFDKTAYYFGKIFKKTNDNDFTKHKINKKFKAERHKAKHAHEQTNYECQDVNAFCYFNKVMQWKKSVTADSENDNRNTDRLQILERESVFQNAIQNCKLITNKGLDWKDASSSLRVQEFTLKLAEESRKIFQANICVDELQQLEQEFEKLQYNISISPCEYIYKKRKQATTSVEHQHKLNIGHGKCMKTKMHLLPEIQGLIWDSRNNCGSQKTESDNGKLPGNGLKEKNHLNSNNEAKNDQYSEKNTPSTNCKKKPNASGKKYLDQQDIKEVQENNLMNQSCIISNENERLLQIILDLNTFCAIITSIFSSMIPIGKKVVSSLPENMKPGPDLFGFSWEIVMVAIFTVLLFLCRMYKSVKSRLYLEREKQLASKIAELIEERCKLMEKLSLHKKEYAELENTLKDGSFLQESTIASNIKIEYEKLNGSNSALKNEIEHLEKELKEEKSKQSEQDNLMADIQKRKASLENEAKSIQFQVAEAKTTLKVHEINRERLKTSLQDAIEENRHLHESEKQLLQEAEGWNERFNELNEQIKMYELSQANLEEALKNKESQMKSLTDCLLRMKDWSCATGEHDSMGDNHKDNDIKNETENEQHLDIPEKETVKKLIYAAKLNAHLKSAETERNQIYSKLGDEKKAKEELAERIERLQKEHVILQSENIEVQNEIQKLQQKLQVMTELYQENEMNLHRKLTVEEKERLQKEEKLSKVDEKINHAAEELNTYRHRVKDLEEELERTVCSYEKQINSHEKKAHDNWLTARAAERQLNDMRKENLHRRQNLTEIEFKHHLLKKDPYAYDDTATAFGREQSPYGPSPMGRPSSETRAFLSPPTLLEGPLRLSPVLPGGGGRGSRGLGNPGITEVGNERGELNTSRLSDPHRPPSDTGSLSPPWDRDHRVILPHPGHLYNEQSLPFRRPERFYPNPVNSGRLSGPAELRSYNMHSVDKTDEPSSENNSRMDLSGDELRDHSNDSNIYHIHDQSLPPDNETLGPGIVPPPLPFLRAPLMSMDPRGSFMRRGPPFPPVPPGSVYGSQEYFPRDFAGLPRPLLPMRAPFPMRPFSQYPPPPRAGFFPPPPPPPPLSDNRNEVSAELTQLSTVSSTDNQESQQETG</sequence>
<evidence type="ECO:0000256" key="8">
    <source>
        <dbReference type="ARBA" id="ARBA00023136"/>
    </source>
</evidence>
<evidence type="ECO:0000256" key="11">
    <source>
        <dbReference type="ARBA" id="ARBA00061486"/>
    </source>
</evidence>
<evidence type="ECO:0000256" key="10">
    <source>
        <dbReference type="ARBA" id="ARBA00058328"/>
    </source>
</evidence>
<name>A0A6P9BVF1_PANGU</name>
<feature type="region of interest" description="Disordered" evidence="17">
    <location>
        <begin position="1359"/>
        <end position="1409"/>
    </location>
</feature>
<evidence type="ECO:0000256" key="13">
    <source>
        <dbReference type="ARBA" id="ARBA00072324"/>
    </source>
</evidence>
<keyword evidence="3" id="KW-0812">Transmembrane</keyword>
<feature type="compositionally biased region" description="Polar residues" evidence="17">
    <location>
        <begin position="294"/>
        <end position="304"/>
    </location>
</feature>
<comment type="similarity">
    <text evidence="11">Belongs to the MIA/OTOR family.</text>
</comment>
<evidence type="ECO:0000256" key="9">
    <source>
        <dbReference type="ARBA" id="ARBA00023180"/>
    </source>
</evidence>
<evidence type="ECO:0000313" key="21">
    <source>
        <dbReference type="RefSeq" id="XP_034273954.1"/>
    </source>
</evidence>
<evidence type="ECO:0000256" key="5">
    <source>
        <dbReference type="ARBA" id="ARBA00022824"/>
    </source>
</evidence>
<feature type="compositionally biased region" description="Pro residues" evidence="17">
    <location>
        <begin position="2208"/>
        <end position="2227"/>
    </location>
</feature>
<feature type="coiled-coil region" evidence="16">
    <location>
        <begin position="1777"/>
        <end position="1888"/>
    </location>
</feature>
<dbReference type="RefSeq" id="XP_034273954.1">
    <property type="nucleotide sequence ID" value="XM_034418063.2"/>
</dbReference>
<organism evidence="20 21">
    <name type="scientific">Pantherophis guttatus</name>
    <name type="common">Corn snake</name>
    <name type="synonym">Elaphe guttata</name>
    <dbReference type="NCBI Taxonomy" id="94885"/>
    <lineage>
        <taxon>Eukaryota</taxon>
        <taxon>Metazoa</taxon>
        <taxon>Chordata</taxon>
        <taxon>Craniata</taxon>
        <taxon>Vertebrata</taxon>
        <taxon>Euteleostomi</taxon>
        <taxon>Lepidosauria</taxon>
        <taxon>Squamata</taxon>
        <taxon>Bifurcata</taxon>
        <taxon>Unidentata</taxon>
        <taxon>Episquamata</taxon>
        <taxon>Toxicofera</taxon>
        <taxon>Serpentes</taxon>
        <taxon>Colubroidea</taxon>
        <taxon>Colubridae</taxon>
        <taxon>Colubrinae</taxon>
        <taxon>Pantherophis</taxon>
    </lineage>
</organism>
<feature type="region of interest" description="Disordered" evidence="17">
    <location>
        <begin position="446"/>
        <end position="482"/>
    </location>
</feature>
<dbReference type="KEGG" id="pgut:117665804"/>
<comment type="subunit">
    <text evidence="12">Interacts with MIA3. Interacts with the COPII coat subunits SEC23A, SEC23B and maybe SEC24C. Interacts with PREB; recruits PREB to endoplasmic reticulum exit sites. Interacts with APOB.</text>
</comment>
<dbReference type="GeneID" id="117665804"/>
<evidence type="ECO:0000256" key="2">
    <source>
        <dbReference type="ARBA" id="ARBA00022443"/>
    </source>
</evidence>
<feature type="domain" description="SH3" evidence="19">
    <location>
        <begin position="39"/>
        <end position="101"/>
    </location>
</feature>
<evidence type="ECO:0000256" key="7">
    <source>
        <dbReference type="ARBA" id="ARBA00023054"/>
    </source>
</evidence>
<gene>
    <name evidence="21" type="primary">MIA2</name>
</gene>
<evidence type="ECO:0000256" key="1">
    <source>
        <dbReference type="ARBA" id="ARBA00004389"/>
    </source>
</evidence>
<keyword evidence="4 18" id="KW-0732">Signal</keyword>
<feature type="compositionally biased region" description="Gly residues" evidence="17">
    <location>
        <begin position="1992"/>
        <end position="2004"/>
    </location>
</feature>
<comment type="subcellular location">
    <subcellularLocation>
        <location evidence="1">Endoplasmic reticulum membrane</location>
        <topology evidence="1">Single-pass membrane protein</topology>
    </subcellularLocation>
</comment>
<evidence type="ECO:0000256" key="16">
    <source>
        <dbReference type="SAM" id="Coils"/>
    </source>
</evidence>
<dbReference type="PANTHER" id="PTHR23158:SF38">
    <property type="entry name" value="MELANOMA INHIBITORY ACTIVITY PROTEIN 2"/>
    <property type="match status" value="1"/>
</dbReference>
<dbReference type="GO" id="GO:0070971">
    <property type="term" value="C:endoplasmic reticulum exit site"/>
    <property type="evidence" value="ECO:0007669"/>
    <property type="project" value="TreeGrafter"/>
</dbReference>
<dbReference type="PANTHER" id="PTHR23158">
    <property type="entry name" value="MELANOMA INHIBITORY ACTIVITY-RELATED"/>
    <property type="match status" value="1"/>
</dbReference>
<keyword evidence="20" id="KW-1185">Reference proteome</keyword>
<reference evidence="21" key="1">
    <citation type="submission" date="2025-08" db="UniProtKB">
        <authorList>
            <consortium name="RefSeq"/>
        </authorList>
    </citation>
    <scope>IDENTIFICATION</scope>
    <source>
        <tissue evidence="21">Blood</tissue>
    </source>
</reference>
<feature type="signal peptide" evidence="18">
    <location>
        <begin position="1"/>
        <end position="22"/>
    </location>
</feature>
<dbReference type="Gene3D" id="2.30.30.40">
    <property type="entry name" value="SH3 Domains"/>
    <property type="match status" value="1"/>
</dbReference>
<dbReference type="InterPro" id="IPR001452">
    <property type="entry name" value="SH3_domain"/>
</dbReference>